<dbReference type="RefSeq" id="WP_110471725.1">
    <property type="nucleotide sequence ID" value="NZ_QJSP01000015.1"/>
</dbReference>
<evidence type="ECO:0000259" key="1">
    <source>
        <dbReference type="Pfam" id="PF01593"/>
    </source>
</evidence>
<dbReference type="Gene3D" id="3.50.50.60">
    <property type="entry name" value="FAD/NAD(P)-binding domain"/>
    <property type="match status" value="1"/>
</dbReference>
<name>A0A318RVJ8_WILLI</name>
<dbReference type="AlphaFoldDB" id="A0A318RVJ8"/>
<proteinExistence type="predicted"/>
<organism evidence="2 3">
    <name type="scientific">Williamsia limnetica</name>
    <dbReference type="NCBI Taxonomy" id="882452"/>
    <lineage>
        <taxon>Bacteria</taxon>
        <taxon>Bacillati</taxon>
        <taxon>Actinomycetota</taxon>
        <taxon>Actinomycetes</taxon>
        <taxon>Mycobacteriales</taxon>
        <taxon>Nocardiaceae</taxon>
        <taxon>Williamsia</taxon>
    </lineage>
</organism>
<feature type="domain" description="Amine oxidase" evidence="1">
    <location>
        <begin position="22"/>
        <end position="446"/>
    </location>
</feature>
<reference evidence="2 3" key="1">
    <citation type="submission" date="2018-06" db="EMBL/GenBank/DDBJ databases">
        <title>Genomic Encyclopedia of Type Strains, Phase IV (KMG-IV): sequencing the most valuable type-strain genomes for metagenomic binning, comparative biology and taxonomic classification.</title>
        <authorList>
            <person name="Goeker M."/>
        </authorList>
    </citation>
    <scope>NUCLEOTIDE SEQUENCE [LARGE SCALE GENOMIC DNA]</scope>
    <source>
        <strain evidence="2 3">DSM 45521</strain>
    </source>
</reference>
<dbReference type="InterPro" id="IPR002937">
    <property type="entry name" value="Amino_oxidase"/>
</dbReference>
<dbReference type="GO" id="GO:0016491">
    <property type="term" value="F:oxidoreductase activity"/>
    <property type="evidence" value="ECO:0007669"/>
    <property type="project" value="InterPro"/>
</dbReference>
<evidence type="ECO:0000313" key="3">
    <source>
        <dbReference type="Proteomes" id="UP000247591"/>
    </source>
</evidence>
<dbReference type="EMBL" id="QJSP01000015">
    <property type="protein sequence ID" value="PYE13686.1"/>
    <property type="molecule type" value="Genomic_DNA"/>
</dbReference>
<sequence length="454" mass="49882">MTGITDNTNPTRPTAIIVGAGFSGLTAARELENAGWSVQIFEARDRIGGRAWTDTRVGHQLEMGATWVHWMQPFIWTEITRYGQEIYPSPDIDTAMWVSDGTVHRGSEHDLDTKLARVQEKICEDSRDYFPFPHDPLFLLDSISADEDLKARFLAADSGSVLDCLKNDEQFTREDIDLADAYWSAGYQGPTSTASPLMAKHWAALSDHRSSLMDEQTLRFKLVHGMRGLYESMAAELVATITLGTPVRRVEHGASGAAVELDNGTVVTADAVIVTAPIGALKRIEFVPALSDDQNRLIRDGSNSQGFKIWIKVEGHHSVIAGAPGDNPISLLRSEYFLEDDTTILVGFGSDHTSIELDNVASAQKALDVWQSGMQVIDCGGHDWVADEWSGQTWATVKSGQFFSGWNHFQESATRLRFAGADWAKGWNGVVVDGAIESGIRTARGLINDVRSQN</sequence>
<dbReference type="Pfam" id="PF01593">
    <property type="entry name" value="Amino_oxidase"/>
    <property type="match status" value="1"/>
</dbReference>
<evidence type="ECO:0000313" key="2">
    <source>
        <dbReference type="EMBL" id="PYE13686.1"/>
    </source>
</evidence>
<dbReference type="PANTHER" id="PTHR10742:SF410">
    <property type="entry name" value="LYSINE-SPECIFIC HISTONE DEMETHYLASE 2"/>
    <property type="match status" value="1"/>
</dbReference>
<dbReference type="Gene3D" id="1.10.405.10">
    <property type="entry name" value="Guanine Nucleotide Dissociation Inhibitor, domain 1"/>
    <property type="match status" value="1"/>
</dbReference>
<dbReference type="PANTHER" id="PTHR10742">
    <property type="entry name" value="FLAVIN MONOAMINE OXIDASE"/>
    <property type="match status" value="1"/>
</dbReference>
<dbReference type="Proteomes" id="UP000247591">
    <property type="component" value="Unassembled WGS sequence"/>
</dbReference>
<protein>
    <submittedName>
        <fullName evidence="2">Monoamine oxidase</fullName>
    </submittedName>
</protein>
<dbReference type="Gene3D" id="3.90.660.10">
    <property type="match status" value="1"/>
</dbReference>
<dbReference type="OrthoDB" id="337830at2"/>
<gene>
    <name evidence="2" type="ORF">DFR67_11511</name>
</gene>
<comment type="caution">
    <text evidence="2">The sequence shown here is derived from an EMBL/GenBank/DDBJ whole genome shotgun (WGS) entry which is preliminary data.</text>
</comment>
<dbReference type="InterPro" id="IPR036188">
    <property type="entry name" value="FAD/NAD-bd_sf"/>
</dbReference>
<accession>A0A318RVJ8</accession>
<dbReference type="SUPFAM" id="SSF51905">
    <property type="entry name" value="FAD/NAD(P)-binding domain"/>
    <property type="match status" value="1"/>
</dbReference>
<dbReference type="InterPro" id="IPR050281">
    <property type="entry name" value="Flavin_monoamine_oxidase"/>
</dbReference>
<keyword evidence="3" id="KW-1185">Reference proteome</keyword>